<dbReference type="Proteomes" id="UP001324115">
    <property type="component" value="Unassembled WGS sequence"/>
</dbReference>
<dbReference type="EMBL" id="JAXUIC010000005">
    <property type="protein sequence ID" value="KAK4587525.1"/>
    <property type="molecule type" value="Genomic_DNA"/>
</dbReference>
<dbReference type="Gene3D" id="3.60.10.10">
    <property type="entry name" value="Endonuclease/exonuclease/phosphatase"/>
    <property type="match status" value="1"/>
</dbReference>
<evidence type="ECO:0000313" key="1">
    <source>
        <dbReference type="EMBL" id="KAK4587525.1"/>
    </source>
</evidence>
<organism evidence="1 2">
    <name type="scientific">Quercus rubra</name>
    <name type="common">Northern red oak</name>
    <name type="synonym">Quercus borealis</name>
    <dbReference type="NCBI Taxonomy" id="3512"/>
    <lineage>
        <taxon>Eukaryota</taxon>
        <taxon>Viridiplantae</taxon>
        <taxon>Streptophyta</taxon>
        <taxon>Embryophyta</taxon>
        <taxon>Tracheophyta</taxon>
        <taxon>Spermatophyta</taxon>
        <taxon>Magnoliopsida</taxon>
        <taxon>eudicotyledons</taxon>
        <taxon>Gunneridae</taxon>
        <taxon>Pentapetalae</taxon>
        <taxon>rosids</taxon>
        <taxon>fabids</taxon>
        <taxon>Fagales</taxon>
        <taxon>Fagaceae</taxon>
        <taxon>Quercus</taxon>
    </lineage>
</organism>
<accession>A0AAN7FAN1</accession>
<gene>
    <name evidence="1" type="ORF">RGQ29_018794</name>
</gene>
<evidence type="ECO:0008006" key="3">
    <source>
        <dbReference type="Google" id="ProtNLM"/>
    </source>
</evidence>
<evidence type="ECO:0000313" key="2">
    <source>
        <dbReference type="Proteomes" id="UP001324115"/>
    </source>
</evidence>
<dbReference type="SUPFAM" id="SSF56219">
    <property type="entry name" value="DNase I-like"/>
    <property type="match status" value="1"/>
</dbReference>
<dbReference type="PANTHER" id="PTHR33710:SF77">
    <property type="entry name" value="DNASE I-LIKE SUPERFAMILY PROTEIN"/>
    <property type="match status" value="1"/>
</dbReference>
<protein>
    <recommendedName>
        <fullName evidence="3">Endonuclease/exonuclease/phosphatase domain-containing protein</fullName>
    </recommendedName>
</protein>
<name>A0AAN7FAN1_QUERU</name>
<dbReference type="PANTHER" id="PTHR33710">
    <property type="entry name" value="BNAC02G09200D PROTEIN"/>
    <property type="match status" value="1"/>
</dbReference>
<dbReference type="AlphaFoldDB" id="A0AAN7FAN1"/>
<reference evidence="1 2" key="1">
    <citation type="journal article" date="2023" name="G3 (Bethesda)">
        <title>A haplotype-resolved chromosome-scale genome for Quercus rubra L. provides insights into the genetics of adaptive traits for red oak species.</title>
        <authorList>
            <person name="Kapoor B."/>
            <person name="Jenkins J."/>
            <person name="Schmutz J."/>
            <person name="Zhebentyayeva T."/>
            <person name="Kuelheim C."/>
            <person name="Coggeshall M."/>
            <person name="Heim C."/>
            <person name="Lasky J.R."/>
            <person name="Leites L."/>
            <person name="Islam-Faridi N."/>
            <person name="Romero-Severson J."/>
            <person name="DeLeo V.L."/>
            <person name="Lucas S.M."/>
            <person name="Lazic D."/>
            <person name="Gailing O."/>
            <person name="Carlson J."/>
            <person name="Staton M."/>
        </authorList>
    </citation>
    <scope>NUCLEOTIDE SEQUENCE [LARGE SCALE GENOMIC DNA]</scope>
    <source>
        <strain evidence="1">Pseudo-F2</strain>
    </source>
</reference>
<keyword evidence="2" id="KW-1185">Reference proteome</keyword>
<comment type="caution">
    <text evidence="1">The sequence shown here is derived from an EMBL/GenBank/DDBJ whole genome shotgun (WGS) entry which is preliminary data.</text>
</comment>
<proteinExistence type="predicted"/>
<dbReference type="InterPro" id="IPR036691">
    <property type="entry name" value="Endo/exonu/phosph_ase_sf"/>
</dbReference>
<sequence length="318" mass="36601">MKGSKPDFVFLSEMKANESCMEEVKNSIGFSGKLVVDAKGKVGGLCLMWKWGVNVEVKEFNKNLLAIKIKEALCEWLLVGFHGPPYPVKKRKAWENLCAILESFQGPLVCLGDFNYIVNDEEKYGGVKGGTSAPNYSKELMFDLGAIDLGYSRNKFTWAKGKWGSATIKERLDRGLASISWRLVFLKAFVQHLGALNLNYLPILLDTNPDDCFSSHPFHFEATWIWDERCQEVIEHAWNIEVWGSQLRNPSSEENNRLETGLQNELNEWLYKSEVLWRQKSREMWLREGDKNFRFFHLSTIVHRRRNTIEAVKNNAGV</sequence>